<dbReference type="Pfam" id="PF00092">
    <property type="entry name" value="VWA"/>
    <property type="match status" value="1"/>
</dbReference>
<feature type="domain" description="VWFA" evidence="1">
    <location>
        <begin position="1"/>
        <end position="106"/>
    </location>
</feature>
<dbReference type="EMBL" id="JARQWQ010000033">
    <property type="protein sequence ID" value="KAK2561227.1"/>
    <property type="molecule type" value="Genomic_DNA"/>
</dbReference>
<evidence type="ECO:0000259" key="1">
    <source>
        <dbReference type="PROSITE" id="PS50234"/>
    </source>
</evidence>
<dbReference type="AlphaFoldDB" id="A0AAD9V4W0"/>
<keyword evidence="2" id="KW-0675">Receptor</keyword>
<reference evidence="2" key="2">
    <citation type="journal article" date="2023" name="Science">
        <title>Genomic signatures of disease resistance in endangered staghorn corals.</title>
        <authorList>
            <person name="Vollmer S.V."/>
            <person name="Selwyn J.D."/>
            <person name="Despard B.A."/>
            <person name="Roesel C.L."/>
        </authorList>
    </citation>
    <scope>NUCLEOTIDE SEQUENCE</scope>
    <source>
        <strain evidence="2">K2</strain>
    </source>
</reference>
<dbReference type="SUPFAM" id="SSF53300">
    <property type="entry name" value="vWA-like"/>
    <property type="match status" value="2"/>
</dbReference>
<comment type="caution">
    <text evidence="2">The sequence shown here is derived from an EMBL/GenBank/DDBJ whole genome shotgun (WGS) entry which is preliminary data.</text>
</comment>
<proteinExistence type="predicted"/>
<dbReference type="InterPro" id="IPR050525">
    <property type="entry name" value="ECM_Assembly_Org"/>
</dbReference>
<keyword evidence="2" id="KW-0472">Membrane</keyword>
<dbReference type="PROSITE" id="PS50234">
    <property type="entry name" value="VWFA"/>
    <property type="match status" value="2"/>
</dbReference>
<dbReference type="Gene3D" id="3.40.50.410">
    <property type="entry name" value="von Willebrand factor, type A domain"/>
    <property type="match status" value="2"/>
</dbReference>
<dbReference type="SMART" id="SM00327">
    <property type="entry name" value="VWA"/>
    <property type="match status" value="1"/>
</dbReference>
<accession>A0AAD9V4W0</accession>
<keyword evidence="3" id="KW-1185">Reference proteome</keyword>
<organism evidence="2 3">
    <name type="scientific">Acropora cervicornis</name>
    <name type="common">Staghorn coral</name>
    <dbReference type="NCBI Taxonomy" id="6130"/>
    <lineage>
        <taxon>Eukaryota</taxon>
        <taxon>Metazoa</taxon>
        <taxon>Cnidaria</taxon>
        <taxon>Anthozoa</taxon>
        <taxon>Hexacorallia</taxon>
        <taxon>Scleractinia</taxon>
        <taxon>Astrocoeniina</taxon>
        <taxon>Acroporidae</taxon>
        <taxon>Acropora</taxon>
    </lineage>
</organism>
<keyword evidence="2" id="KW-0812">Transmembrane</keyword>
<sequence>MPRKKGRSGLVRALEVTRRDVFPSARAGIPKIAFVLSSDKHSGDARALAVVSDSLRQEGVKLLEAGVGNEVNLHGLRSVMNNNDDVNPIQSHDQLSLKSTNISLKICEAAEPPPCQTPVDLAFIVDSSGSIGSKNYLKEKHFIKQLARSFGVAPGQSRAALVLYSDSASVKAGFDQYPTLEQFHKSVDDLPYEKGYTRIDLALEKANQEVFPQARKGVPKIAILITDGKQTKAADSKGLREASEPLRRAGVRVLAVGIGSDVDSDELRLVTESDDDVVVAQSFPDLLLQIGNLTNRACELAGECKSVQPRLGPPEWLPARFGVALVLAEKHR</sequence>
<evidence type="ECO:0000313" key="2">
    <source>
        <dbReference type="EMBL" id="KAK2561227.1"/>
    </source>
</evidence>
<dbReference type="PANTHER" id="PTHR24020">
    <property type="entry name" value="COLLAGEN ALPHA"/>
    <property type="match status" value="1"/>
</dbReference>
<gene>
    <name evidence="2" type="ORF">P5673_015698</name>
</gene>
<dbReference type="CDD" id="cd01450">
    <property type="entry name" value="vWFA_subfamily_ECM"/>
    <property type="match status" value="1"/>
</dbReference>
<feature type="domain" description="VWFA" evidence="1">
    <location>
        <begin position="120"/>
        <end position="297"/>
    </location>
</feature>
<protein>
    <submittedName>
        <fullName evidence="2">Transmembrane matrix receptor MUP-4</fullName>
    </submittedName>
</protein>
<dbReference type="InterPro" id="IPR036465">
    <property type="entry name" value="vWFA_dom_sf"/>
</dbReference>
<reference evidence="2" key="1">
    <citation type="journal article" date="2023" name="G3 (Bethesda)">
        <title>Whole genome assembly and annotation of the endangered Caribbean coral Acropora cervicornis.</title>
        <authorList>
            <person name="Selwyn J.D."/>
            <person name="Vollmer S.V."/>
        </authorList>
    </citation>
    <scope>NUCLEOTIDE SEQUENCE</scope>
    <source>
        <strain evidence="2">K2</strain>
    </source>
</reference>
<evidence type="ECO:0000313" key="3">
    <source>
        <dbReference type="Proteomes" id="UP001249851"/>
    </source>
</evidence>
<dbReference type="PRINTS" id="PR00453">
    <property type="entry name" value="VWFADOMAIN"/>
</dbReference>
<dbReference type="PANTHER" id="PTHR24020:SF20">
    <property type="entry name" value="PH DOMAIN-CONTAINING PROTEIN"/>
    <property type="match status" value="1"/>
</dbReference>
<name>A0AAD9V4W0_ACRCE</name>
<dbReference type="Proteomes" id="UP001249851">
    <property type="component" value="Unassembled WGS sequence"/>
</dbReference>
<dbReference type="InterPro" id="IPR002035">
    <property type="entry name" value="VWF_A"/>
</dbReference>